<dbReference type="eggNOG" id="KOG1239">
    <property type="taxonomic scope" value="Eukaryota"/>
</dbReference>
<dbReference type="GO" id="GO:0033617">
    <property type="term" value="P:mitochondrial respiratory chain complex IV assembly"/>
    <property type="evidence" value="ECO:0007669"/>
    <property type="project" value="TreeGrafter"/>
</dbReference>
<feature type="domain" description="Membrane insertase YidC/Oxa/ALB C-terminal" evidence="8">
    <location>
        <begin position="48"/>
        <end position="274"/>
    </location>
</feature>
<evidence type="ECO:0000313" key="9">
    <source>
        <dbReference type="EMBL" id="AOW07129.1"/>
    </source>
</evidence>
<dbReference type="OrthoDB" id="2148490at2759"/>
<evidence type="ECO:0000256" key="4">
    <source>
        <dbReference type="ARBA" id="ARBA00022989"/>
    </source>
</evidence>
<keyword evidence="4 7" id="KW-1133">Transmembrane helix</keyword>
<feature type="transmembrane region" description="Helical" evidence="7">
    <location>
        <begin position="235"/>
        <end position="259"/>
    </location>
</feature>
<sequence length="314" mass="34660">MLRTTTRRLVARGSATRRTSVRQLSTVDIVRPVETALNAIHDFSGLPWWAVIPLVTLTLRSTVTLPIAISTRLRAQKQHELRPLISALGPILRAKLAFNANKAETALTAPQIEMLAMKERRKRRVKLYKEHGCEMWKSLFIGPLVQLPIWITMSLAVRAMCGWTVVKGIPVVKSMGTEGALWFPDLLMMDHSGVLPAAVGIITLLNVELTTKAQAQAMGTTGSEGPKLPKMMANFARVGAIALFSIAAQTPTAVCLYWISSSGFSLIQNVLLNKYMPLREEPPMFTAANYEALEKIGKTDQIEVIIPKLKGIEH</sequence>
<dbReference type="EMBL" id="CP017558">
    <property type="protein sequence ID" value="AOW07129.1"/>
    <property type="molecule type" value="Genomic_DNA"/>
</dbReference>
<dbReference type="KEGG" id="yli:2907878"/>
<evidence type="ECO:0000256" key="2">
    <source>
        <dbReference type="ARBA" id="ARBA00009877"/>
    </source>
</evidence>
<protein>
    <submittedName>
        <fullName evidence="10">60Kd inner membrane protein-domain-containing protein</fullName>
    </submittedName>
</protein>
<reference evidence="9 11" key="1">
    <citation type="journal article" date="2016" name="PLoS ONE">
        <title>Sequence Assembly of Yarrowia lipolytica Strain W29/CLIB89 Shows Transposable Element Diversity.</title>
        <authorList>
            <person name="Magnan C."/>
            <person name="Yu J."/>
            <person name="Chang I."/>
            <person name="Jahn E."/>
            <person name="Kanomata Y."/>
            <person name="Wu J."/>
            <person name="Zeller M."/>
            <person name="Oakes M."/>
            <person name="Baldi P."/>
            <person name="Sandmeyer S."/>
        </authorList>
    </citation>
    <scope>NUCLEOTIDE SEQUENCE [LARGE SCALE GENOMIC DNA]</scope>
    <source>
        <strain evidence="9">CLIB89</strain>
        <strain evidence="11">CLIB89(W29)</strain>
    </source>
</reference>
<dbReference type="EMBL" id="KZ859024">
    <property type="protein sequence ID" value="RDW24716.1"/>
    <property type="molecule type" value="Genomic_DNA"/>
</dbReference>
<dbReference type="VEuPathDB" id="FungiDB:YALI1_F17930g"/>
<dbReference type="CDD" id="cd20069">
    <property type="entry name" value="5TM_Oxa1-like"/>
    <property type="match status" value="1"/>
</dbReference>
<dbReference type="Proteomes" id="UP000182444">
    <property type="component" value="Chromosome 1F"/>
</dbReference>
<dbReference type="GeneID" id="2907878"/>
<dbReference type="RefSeq" id="XP_505371.1">
    <property type="nucleotide sequence ID" value="XM_505371.1"/>
</dbReference>
<proteinExistence type="inferred from homology"/>
<dbReference type="InterPro" id="IPR001708">
    <property type="entry name" value="YidC/ALB3/OXA1/COX18"/>
</dbReference>
<keyword evidence="3 6" id="KW-0812">Transmembrane</keyword>
<dbReference type="GO" id="GO:0032977">
    <property type="term" value="F:membrane insertase activity"/>
    <property type="evidence" value="ECO:0007669"/>
    <property type="project" value="InterPro"/>
</dbReference>
<evidence type="ECO:0000313" key="11">
    <source>
        <dbReference type="Proteomes" id="UP000182444"/>
    </source>
</evidence>
<dbReference type="OMA" id="WQRKRIV"/>
<comment type="similarity">
    <text evidence="2 6">Belongs to the OXA1/ALB3/YidC family.</text>
</comment>
<evidence type="ECO:0000256" key="7">
    <source>
        <dbReference type="SAM" id="Phobius"/>
    </source>
</evidence>
<dbReference type="PANTHER" id="PTHR12428:SF65">
    <property type="entry name" value="CYTOCHROME C OXIDASE ASSEMBLY PROTEIN COX18, MITOCHONDRIAL"/>
    <property type="match status" value="1"/>
</dbReference>
<dbReference type="PANTHER" id="PTHR12428">
    <property type="entry name" value="OXA1"/>
    <property type="match status" value="1"/>
</dbReference>
<dbReference type="GO" id="GO:0032979">
    <property type="term" value="P:protein insertion into mitochondrial inner membrane from matrix"/>
    <property type="evidence" value="ECO:0007669"/>
    <property type="project" value="TreeGrafter"/>
</dbReference>
<comment type="subcellular location">
    <subcellularLocation>
        <location evidence="1 6">Membrane</location>
        <topology evidence="1 6">Multi-pass membrane protein</topology>
    </subcellularLocation>
</comment>
<dbReference type="GO" id="GO:0005743">
    <property type="term" value="C:mitochondrial inner membrane"/>
    <property type="evidence" value="ECO:0007669"/>
    <property type="project" value="TreeGrafter"/>
</dbReference>
<dbReference type="Pfam" id="PF02096">
    <property type="entry name" value="60KD_IMP"/>
    <property type="match status" value="1"/>
</dbReference>
<accession>A0A1H6Q0G1</accession>
<organism evidence="9 11">
    <name type="scientific">Yarrowia lipolytica</name>
    <name type="common">Candida lipolytica</name>
    <dbReference type="NCBI Taxonomy" id="4952"/>
    <lineage>
        <taxon>Eukaryota</taxon>
        <taxon>Fungi</taxon>
        <taxon>Dikarya</taxon>
        <taxon>Ascomycota</taxon>
        <taxon>Saccharomycotina</taxon>
        <taxon>Dipodascomycetes</taxon>
        <taxon>Dipodascales</taxon>
        <taxon>Dipodascales incertae sedis</taxon>
        <taxon>Yarrowia</taxon>
    </lineage>
</organism>
<evidence type="ECO:0000256" key="1">
    <source>
        <dbReference type="ARBA" id="ARBA00004141"/>
    </source>
</evidence>
<evidence type="ECO:0000313" key="10">
    <source>
        <dbReference type="EMBL" id="RDW24716.1"/>
    </source>
</evidence>
<evidence type="ECO:0000256" key="3">
    <source>
        <dbReference type="ARBA" id="ARBA00022692"/>
    </source>
</evidence>
<dbReference type="InterPro" id="IPR028055">
    <property type="entry name" value="YidC/Oxa/ALB_C"/>
</dbReference>
<gene>
    <name evidence="10" type="ORF">B0I71DRAFT_133851</name>
    <name evidence="9" type="ORF">YALI1_F17930g</name>
</gene>
<evidence type="ECO:0000256" key="5">
    <source>
        <dbReference type="ARBA" id="ARBA00023136"/>
    </source>
</evidence>
<feature type="transmembrane region" description="Helical" evidence="7">
    <location>
        <begin position="186"/>
        <end position="207"/>
    </location>
</feature>
<feature type="transmembrane region" description="Helical" evidence="7">
    <location>
        <begin position="144"/>
        <end position="166"/>
    </location>
</feature>
<evidence type="ECO:0000313" key="12">
    <source>
        <dbReference type="Proteomes" id="UP000256601"/>
    </source>
</evidence>
<evidence type="ECO:0000256" key="6">
    <source>
        <dbReference type="RuleBase" id="RU003945"/>
    </source>
</evidence>
<dbReference type="Proteomes" id="UP000256601">
    <property type="component" value="Unassembled WGS sequence"/>
</dbReference>
<reference evidence="10 12" key="2">
    <citation type="submission" date="2018-07" db="EMBL/GenBank/DDBJ databases">
        <title>Draft Genome Assemblies for Five Robust Yarrowia lipolytica Strains Exhibiting High Lipid Production and Pentose Sugar Utilization and Sugar Alcohol Secretion from Undetoxified Lignocellulosic Biomass Hydrolysates.</title>
        <authorList>
            <consortium name="DOE Joint Genome Institute"/>
            <person name="Walker C."/>
            <person name="Ryu S."/>
            <person name="Na H."/>
            <person name="Zane M."/>
            <person name="LaButti K."/>
            <person name="Lipzen A."/>
            <person name="Haridas S."/>
            <person name="Barry K."/>
            <person name="Grigoriev I.V."/>
            <person name="Quarterman J."/>
            <person name="Slininger P."/>
            <person name="Dien B."/>
            <person name="Trinh C.T."/>
        </authorList>
    </citation>
    <scope>NUCLEOTIDE SEQUENCE [LARGE SCALE GENOMIC DNA]</scope>
    <source>
        <strain evidence="10 12">YB392</strain>
    </source>
</reference>
<dbReference type="AlphaFoldDB" id="A0A1H6Q0G1"/>
<dbReference type="VEuPathDB" id="FungiDB:YALI0_F13387g"/>
<evidence type="ECO:0000259" key="8">
    <source>
        <dbReference type="Pfam" id="PF02096"/>
    </source>
</evidence>
<keyword evidence="5 7" id="KW-0472">Membrane</keyword>
<name>A0A1H6Q0G1_YARLL</name>